<evidence type="ECO:0000313" key="2">
    <source>
        <dbReference type="EMBL" id="KZS09992.1"/>
    </source>
</evidence>
<proteinExistence type="predicted"/>
<evidence type="ECO:0000313" key="3">
    <source>
        <dbReference type="Proteomes" id="UP000076858"/>
    </source>
</evidence>
<comment type="caution">
    <text evidence="2">The sequence shown here is derived from an EMBL/GenBank/DDBJ whole genome shotgun (WGS) entry which is preliminary data.</text>
</comment>
<protein>
    <recommendedName>
        <fullName evidence="4">Peptidase aspartic putative domain-containing protein</fullName>
    </recommendedName>
</protein>
<evidence type="ECO:0000256" key="1">
    <source>
        <dbReference type="SAM" id="MobiDB-lite"/>
    </source>
</evidence>
<feature type="compositionally biased region" description="Polar residues" evidence="1">
    <location>
        <begin position="78"/>
        <end position="96"/>
    </location>
</feature>
<gene>
    <name evidence="2" type="ORF">APZ42_025639</name>
</gene>
<dbReference type="Pfam" id="PF03564">
    <property type="entry name" value="DUF1759"/>
    <property type="match status" value="1"/>
</dbReference>
<name>A0A164SVS8_9CRUS</name>
<accession>A0A164SVS8</accession>
<sequence>MLSRNASQQEFAAFRTRLKQAHARLVSIHQRYVQLTDLSDTEQHTAELYLQTINNQQLTCLRTIAVAMANRSERRRSWNVSNHDNASGNRTEQISPNVIEDVQNALLNNTAPNQINYQENQQHDPTFLPTHLVENHDNQNIDTNSSNGQTNNRGSPTSNKPESDPAAAKKLKFDLEFKLRQKQLQKEREMKDLELKYAREQEDMLLEIQHIQQKSQLSDSPVSEQGPQFALTPVHQVNTTLPPPQGPVVYTGHPQLASSRNWPKLVVAKFDGDPRGWTKFAHGINATLRDTNMPESLKLLALQDNLKDEIQKRVAHIFTSTHSFQSAWAVLESKYGSPGLIIQAHNQHLQQLPPFKHSDFNGLFNMAVAVRDAISSVNKEHIVIFTSVVTSLCAKLPIHLQSDWGKLAGIKPPANQYNANRQSNNQSPGSSNYGGRIPTILNQSLLTSTDIESPACKEKAKHRLELCNQSIILMVRAPQPSIHPVLLATVPVVIEANGLSCITSAVLDPGSEATLIMRSLANLLHLQGPSMSVQFGSFSSSVLIESENVCFKLKSIDGTHTHAHTKTANGLVVPKINLSCRRINWPEIKHRLSHLAGLELPPIDSDQVKLLIGMDLSTTHQTNQIIGPIEGEDGPAAHHTRFGWAVAGNIPQSLVVGPRNKKNVNLQSACLLPSLSSVVDQYRSLETFGIVPKPNSTKAQDDEDLQMVGILHRSITFVNCGFRIALPLRLNFTTIPNNRNQALSRFYSIEYRLIQPDMPDIAIKYRSAIEKLIASGTAVHVNSSDINEPAGKVWYLPRLFAVNHNKPDKIRVHRFALSADFEAFYHRIGVEKQDQSLQRFVFLPFGSSEPVRTFQFTTLIFGAVCSSSAVVQTLQYAAKSNNTFPQVGAKMRDNFYSDNLVDSFEIENETVDFAKAVTKTLEAGGFRLTAFASSSHQILETIPQQDRSPQVLDINLSALPVEYQLGMKWELATDIYGIRVRSMTNVKTKREFISAISLIFDPLGICLPVITAAKLLFQETQMFDHSSSRCWDKPLPVDILAKWKTWATSLENTSFPCVNRCFRPVDFPLEASIFRLVIFADASSVAFGAVAYLRAECNGSASLSFVMAKGRIASLKPITVPRLELDPAVLVVRLSLLIRQELRIPIYAVDYYTDSQIVLHQLRYHKPNRPSFVCKRRDEILFHSELDRWYFVRSEDNPADDCTRAPPPKDFGPNCRWIINKFQYHSYPILRRQNTIK</sequence>
<dbReference type="PANTHER" id="PTHR47331">
    <property type="entry name" value="PHD-TYPE DOMAIN-CONTAINING PROTEIN"/>
    <property type="match status" value="1"/>
</dbReference>
<keyword evidence="3" id="KW-1185">Reference proteome</keyword>
<dbReference type="EMBL" id="LRGB01001924">
    <property type="protein sequence ID" value="KZS09992.1"/>
    <property type="molecule type" value="Genomic_DNA"/>
</dbReference>
<dbReference type="OrthoDB" id="10071960at2759"/>
<feature type="region of interest" description="Disordered" evidence="1">
    <location>
        <begin position="72"/>
        <end position="96"/>
    </location>
</feature>
<dbReference type="AlphaFoldDB" id="A0A164SVS8"/>
<reference evidence="2 3" key="1">
    <citation type="submission" date="2016-03" db="EMBL/GenBank/DDBJ databases">
        <title>EvidentialGene: Evidence-directed Construction of Genes on Genomes.</title>
        <authorList>
            <person name="Gilbert D.G."/>
            <person name="Choi J.-H."/>
            <person name="Mockaitis K."/>
            <person name="Colbourne J."/>
            <person name="Pfrender M."/>
        </authorList>
    </citation>
    <scope>NUCLEOTIDE SEQUENCE [LARGE SCALE GENOMIC DNA]</scope>
    <source>
        <strain evidence="2 3">Xinb3</strain>
        <tissue evidence="2">Complete organism</tissue>
    </source>
</reference>
<evidence type="ECO:0008006" key="4">
    <source>
        <dbReference type="Google" id="ProtNLM"/>
    </source>
</evidence>
<dbReference type="InterPro" id="IPR008042">
    <property type="entry name" value="Retrotrans_Pao"/>
</dbReference>
<feature type="compositionally biased region" description="Polar residues" evidence="1">
    <location>
        <begin position="140"/>
        <end position="160"/>
    </location>
</feature>
<dbReference type="STRING" id="35525.A0A164SVS8"/>
<dbReference type="InterPro" id="IPR005312">
    <property type="entry name" value="DUF1759"/>
</dbReference>
<dbReference type="PANTHER" id="PTHR47331:SF4">
    <property type="entry name" value="PEPTIDASE S1 DOMAIN-CONTAINING PROTEIN"/>
    <property type="match status" value="1"/>
</dbReference>
<dbReference type="Proteomes" id="UP000076858">
    <property type="component" value="Unassembled WGS sequence"/>
</dbReference>
<dbReference type="Pfam" id="PF05380">
    <property type="entry name" value="Peptidase_A17"/>
    <property type="match status" value="1"/>
</dbReference>
<feature type="region of interest" description="Disordered" evidence="1">
    <location>
        <begin position="136"/>
        <end position="167"/>
    </location>
</feature>
<organism evidence="2 3">
    <name type="scientific">Daphnia magna</name>
    <dbReference type="NCBI Taxonomy" id="35525"/>
    <lineage>
        <taxon>Eukaryota</taxon>
        <taxon>Metazoa</taxon>
        <taxon>Ecdysozoa</taxon>
        <taxon>Arthropoda</taxon>
        <taxon>Crustacea</taxon>
        <taxon>Branchiopoda</taxon>
        <taxon>Diplostraca</taxon>
        <taxon>Cladocera</taxon>
        <taxon>Anomopoda</taxon>
        <taxon>Daphniidae</taxon>
        <taxon>Daphnia</taxon>
    </lineage>
</organism>